<evidence type="ECO:0000313" key="1">
    <source>
        <dbReference type="EMBL" id="HGQ36818.1"/>
    </source>
</evidence>
<accession>A0A832CCB8</accession>
<comment type="caution">
    <text evidence="1">The sequence shown here is derived from an EMBL/GenBank/DDBJ whole genome shotgun (WGS) entry which is preliminary data.</text>
</comment>
<dbReference type="AlphaFoldDB" id="A0A832CCB8"/>
<name>A0A832CCB8_9CREN</name>
<dbReference type="EMBL" id="DTCK01000048">
    <property type="protein sequence ID" value="HGQ36818.1"/>
    <property type="molecule type" value="Genomic_DNA"/>
</dbReference>
<proteinExistence type="predicted"/>
<reference evidence="1" key="1">
    <citation type="journal article" date="2020" name="mSystems">
        <title>Genome- and Community-Level Interaction Insights into Carbon Utilization and Element Cycling Functions of Hydrothermarchaeota in Hydrothermal Sediment.</title>
        <authorList>
            <person name="Zhou Z."/>
            <person name="Liu Y."/>
            <person name="Xu W."/>
            <person name="Pan J."/>
            <person name="Luo Z.H."/>
            <person name="Li M."/>
        </authorList>
    </citation>
    <scope>NUCLEOTIDE SEQUENCE</scope>
    <source>
        <strain evidence="1">SpSt-667</strain>
    </source>
</reference>
<gene>
    <name evidence="1" type="ORF">ENU41_09130</name>
</gene>
<organism evidence="1">
    <name type="scientific">Ignisphaera aggregans</name>
    <dbReference type="NCBI Taxonomy" id="334771"/>
    <lineage>
        <taxon>Archaea</taxon>
        <taxon>Thermoproteota</taxon>
        <taxon>Thermoprotei</taxon>
        <taxon>Desulfurococcales</taxon>
        <taxon>Desulfurococcaceae</taxon>
        <taxon>Ignisphaera</taxon>
    </lineage>
</organism>
<sequence>MIIIISIVNQNRAHSLMMVVTYIQPDAMALELLLLSDFPTNIYYFKQKNLTSTWLNPNSIISLDRDPYDIRLNIVNIAMAVALAKAGIPWYTDVLLSIAVDNMPIAAEFIIGGGIQETLRISNSANSRYIDIFYQEAIYTQTTI</sequence>
<protein>
    <submittedName>
        <fullName evidence="1">Uncharacterized protein</fullName>
    </submittedName>
</protein>